<proteinExistence type="predicted"/>
<dbReference type="InterPro" id="IPR011993">
    <property type="entry name" value="PH-like_dom_sf"/>
</dbReference>
<reference evidence="3" key="1">
    <citation type="submission" date="2021-07" db="EMBL/GenBank/DDBJ databases">
        <title>Draft genome of Mortierella alpina, strain LL118, isolated from an aspen leaf litter sample.</title>
        <authorList>
            <person name="Yang S."/>
            <person name="Vinatzer B.A."/>
        </authorList>
    </citation>
    <scope>NUCLEOTIDE SEQUENCE</scope>
    <source>
        <strain evidence="3">LL118</strain>
    </source>
</reference>
<gene>
    <name evidence="3" type="ORF">KVV02_007364</name>
</gene>
<dbReference type="Pfam" id="PF07933">
    <property type="entry name" value="DUF1681"/>
    <property type="match status" value="1"/>
</dbReference>
<dbReference type="PANTHER" id="PTHR12847">
    <property type="entry name" value="ATP-BINDING CASSETTE ABC TRANSPORTER-RELATED"/>
    <property type="match status" value="1"/>
</dbReference>
<accession>A0A9P8D096</accession>
<dbReference type="SUPFAM" id="SSF50729">
    <property type="entry name" value="PH domain-like"/>
    <property type="match status" value="1"/>
</dbReference>
<evidence type="ECO:0000313" key="4">
    <source>
        <dbReference type="Proteomes" id="UP000717515"/>
    </source>
</evidence>
<dbReference type="Proteomes" id="UP000717515">
    <property type="component" value="Unassembled WGS sequence"/>
</dbReference>
<feature type="region of interest" description="Disordered" evidence="1">
    <location>
        <begin position="205"/>
        <end position="249"/>
    </location>
</feature>
<dbReference type="InterPro" id="IPR012466">
    <property type="entry name" value="NECAP_PHear"/>
</dbReference>
<dbReference type="EMBL" id="JAIFTL010000038">
    <property type="protein sequence ID" value="KAG9325539.1"/>
    <property type="molecule type" value="Genomic_DNA"/>
</dbReference>
<feature type="domain" description="NECAP PHear" evidence="2">
    <location>
        <begin position="50"/>
        <end position="205"/>
    </location>
</feature>
<dbReference type="GO" id="GO:0006897">
    <property type="term" value="P:endocytosis"/>
    <property type="evidence" value="ECO:0007669"/>
    <property type="project" value="InterPro"/>
</dbReference>
<name>A0A9P8D096_MORAP</name>
<dbReference type="Gene3D" id="2.30.29.30">
    <property type="entry name" value="Pleckstrin-homology domain (PH domain)/Phosphotyrosine-binding domain (PTB)"/>
    <property type="match status" value="1"/>
</dbReference>
<organism evidence="3 4">
    <name type="scientific">Mortierella alpina</name>
    <name type="common">Oleaginous fungus</name>
    <name type="synonym">Mortierella renispora</name>
    <dbReference type="NCBI Taxonomy" id="64518"/>
    <lineage>
        <taxon>Eukaryota</taxon>
        <taxon>Fungi</taxon>
        <taxon>Fungi incertae sedis</taxon>
        <taxon>Mucoromycota</taxon>
        <taxon>Mortierellomycotina</taxon>
        <taxon>Mortierellomycetes</taxon>
        <taxon>Mortierellales</taxon>
        <taxon>Mortierellaceae</taxon>
        <taxon>Mortierella</taxon>
    </lineage>
</organism>
<feature type="compositionally biased region" description="Pro residues" evidence="1">
    <location>
        <begin position="237"/>
        <end position="249"/>
    </location>
</feature>
<dbReference type="AlphaFoldDB" id="A0A9P8D096"/>
<evidence type="ECO:0000313" key="3">
    <source>
        <dbReference type="EMBL" id="KAG9325539.1"/>
    </source>
</evidence>
<evidence type="ECO:0000259" key="2">
    <source>
        <dbReference type="Pfam" id="PF07933"/>
    </source>
</evidence>
<comment type="caution">
    <text evidence="3">The sequence shown here is derived from an EMBL/GenBank/DDBJ whole genome shotgun (WGS) entry which is preliminary data.</text>
</comment>
<dbReference type="PANTHER" id="PTHR12847:SF9">
    <property type="entry name" value="NECAP-LIKE PROTEIN CG9132"/>
    <property type="match status" value="1"/>
</dbReference>
<dbReference type="CDD" id="cd13228">
    <property type="entry name" value="PHear_NECAP"/>
    <property type="match status" value="1"/>
</dbReference>
<sequence>MNDLATWTANVALHLLFKSAPITPSPQAPLASSTPHPFHSTMSLTDDQDYESVLLVIRECYVYKVPPLASSRGHRAQDWGDVDEPLWRGRLRIIAQGKKCFIRLEDGQTGELFAVCPYEENKGCVESVTDSSRYFVVKIEDQGRHAFIGLGFLDRSHAFDFNVALQDHFKQLAAEQRSEEQKKAGIQQPKLDFSLKEGQTLNLSIAGASGSGAGTSARRNRPARPAASGEEGVLPALLPPPPPPGRRQK</sequence>
<evidence type="ECO:0000256" key="1">
    <source>
        <dbReference type="SAM" id="MobiDB-lite"/>
    </source>
</evidence>
<dbReference type="GO" id="GO:0030125">
    <property type="term" value="C:clathrin vesicle coat"/>
    <property type="evidence" value="ECO:0007669"/>
    <property type="project" value="TreeGrafter"/>
</dbReference>
<protein>
    <recommendedName>
        <fullName evidence="2">NECAP PHear domain-containing protein</fullName>
    </recommendedName>
</protein>